<organism evidence="1 2">
    <name type="scientific">Marinicrinis sediminis</name>
    <dbReference type="NCBI Taxonomy" id="1652465"/>
    <lineage>
        <taxon>Bacteria</taxon>
        <taxon>Bacillati</taxon>
        <taxon>Bacillota</taxon>
        <taxon>Bacilli</taxon>
        <taxon>Bacillales</taxon>
        <taxon>Paenibacillaceae</taxon>
    </lineage>
</organism>
<dbReference type="Pfam" id="PF09986">
    <property type="entry name" value="DUF2225"/>
    <property type="match status" value="1"/>
</dbReference>
<dbReference type="InterPro" id="IPR011990">
    <property type="entry name" value="TPR-like_helical_dom_sf"/>
</dbReference>
<dbReference type="RefSeq" id="WP_379928162.1">
    <property type="nucleotide sequence ID" value="NZ_JBHUMM010000005.1"/>
</dbReference>
<dbReference type="Proteomes" id="UP001597497">
    <property type="component" value="Unassembled WGS sequence"/>
</dbReference>
<proteinExistence type="predicted"/>
<protein>
    <submittedName>
        <fullName evidence="1">DUF2225 domain-containing protein</fullName>
    </submittedName>
</protein>
<dbReference type="SUPFAM" id="SSF48452">
    <property type="entry name" value="TPR-like"/>
    <property type="match status" value="1"/>
</dbReference>
<name>A0ABW5R8J7_9BACL</name>
<dbReference type="EMBL" id="JBHUMM010000005">
    <property type="protein sequence ID" value="MFD2670739.1"/>
    <property type="molecule type" value="Genomic_DNA"/>
</dbReference>
<keyword evidence="2" id="KW-1185">Reference proteome</keyword>
<accession>A0ABW5R8J7</accession>
<dbReference type="InterPro" id="IPR018708">
    <property type="entry name" value="DUF2225"/>
</dbReference>
<reference evidence="2" key="1">
    <citation type="journal article" date="2019" name="Int. J. Syst. Evol. Microbiol.">
        <title>The Global Catalogue of Microorganisms (GCM) 10K type strain sequencing project: providing services to taxonomists for standard genome sequencing and annotation.</title>
        <authorList>
            <consortium name="The Broad Institute Genomics Platform"/>
            <consortium name="The Broad Institute Genome Sequencing Center for Infectious Disease"/>
            <person name="Wu L."/>
            <person name="Ma J."/>
        </authorList>
    </citation>
    <scope>NUCLEOTIDE SEQUENCE [LARGE SCALE GENOMIC DNA]</scope>
    <source>
        <strain evidence="2">KCTC 33676</strain>
    </source>
</reference>
<evidence type="ECO:0000313" key="2">
    <source>
        <dbReference type="Proteomes" id="UP001597497"/>
    </source>
</evidence>
<gene>
    <name evidence="1" type="ORF">ACFSUC_03830</name>
</gene>
<sequence length="229" mass="27266">MVEPLYTIQQQCSLCETPYHSSKVRPKFKKAMSRDSDFCHYYEDERYNPEYYVVQVCPTCGYAHTENFEAKWNEAAKKQFFDKIAANWTFRDYGGERTWEDAMSAYKIALVCAQITQQSDRVIAGLLHHIAWLYRYRKQHEQEKRFLQFALDAYIRVYEIEGVSVNNAKLMYLLGELQRRLKNYNEAIRWFSRVVNDQKIMDAAMIAACREQWAVVREDMERDKLQAEA</sequence>
<comment type="caution">
    <text evidence="1">The sequence shown here is derived from an EMBL/GenBank/DDBJ whole genome shotgun (WGS) entry which is preliminary data.</text>
</comment>
<evidence type="ECO:0000313" key="1">
    <source>
        <dbReference type="EMBL" id="MFD2670739.1"/>
    </source>
</evidence>
<dbReference type="Gene3D" id="1.25.40.10">
    <property type="entry name" value="Tetratricopeptide repeat domain"/>
    <property type="match status" value="1"/>
</dbReference>